<accession>X0V7V4</accession>
<dbReference type="InterPro" id="IPR036754">
    <property type="entry name" value="YbaK/aa-tRNA-synt-asso_dom_sf"/>
</dbReference>
<feature type="domain" description="Aminoacyl-tRNA synthetase class II (G/ P/ S/T)" evidence="1">
    <location>
        <begin position="2"/>
        <end position="95"/>
    </location>
</feature>
<dbReference type="EMBL" id="BARS01020451">
    <property type="protein sequence ID" value="GAG07437.1"/>
    <property type="molecule type" value="Genomic_DNA"/>
</dbReference>
<evidence type="ECO:0008006" key="4">
    <source>
        <dbReference type="Google" id="ProtNLM"/>
    </source>
</evidence>
<feature type="non-terminal residue" evidence="3">
    <location>
        <position position="273"/>
    </location>
</feature>
<proteinExistence type="predicted"/>
<dbReference type="Gene3D" id="3.30.930.10">
    <property type="entry name" value="Bira Bifunctional Protein, Domain 2"/>
    <property type="match status" value="1"/>
</dbReference>
<dbReference type="AlphaFoldDB" id="X0V7V4"/>
<name>X0V7V4_9ZZZZ</name>
<evidence type="ECO:0000259" key="2">
    <source>
        <dbReference type="Pfam" id="PF04073"/>
    </source>
</evidence>
<dbReference type="Pfam" id="PF04073">
    <property type="entry name" value="tRNA_edit"/>
    <property type="match status" value="1"/>
</dbReference>
<dbReference type="PANTHER" id="PTHR42753">
    <property type="entry name" value="MITOCHONDRIAL RIBOSOME PROTEIN L39/PROLYL-TRNA LIGASE FAMILY MEMBER"/>
    <property type="match status" value="1"/>
</dbReference>
<dbReference type="InterPro" id="IPR050062">
    <property type="entry name" value="Pro-tRNA_synthetase"/>
</dbReference>
<feature type="non-terminal residue" evidence="3">
    <location>
        <position position="1"/>
    </location>
</feature>
<dbReference type="Gene3D" id="3.90.960.10">
    <property type="entry name" value="YbaK/aminoacyl-tRNA synthetase-associated domain"/>
    <property type="match status" value="1"/>
</dbReference>
<gene>
    <name evidence="3" type="ORF">S01H1_32976</name>
</gene>
<dbReference type="InterPro" id="IPR007214">
    <property type="entry name" value="YbaK/aa-tRNA-synth-assoc-dom"/>
</dbReference>
<evidence type="ECO:0000313" key="3">
    <source>
        <dbReference type="EMBL" id="GAG07437.1"/>
    </source>
</evidence>
<dbReference type="InterPro" id="IPR045864">
    <property type="entry name" value="aa-tRNA-synth_II/BPL/LPL"/>
</dbReference>
<evidence type="ECO:0000259" key="1">
    <source>
        <dbReference type="Pfam" id="PF00587"/>
    </source>
</evidence>
<organism evidence="3">
    <name type="scientific">marine sediment metagenome</name>
    <dbReference type="NCBI Taxonomy" id="412755"/>
    <lineage>
        <taxon>unclassified sequences</taxon>
        <taxon>metagenomes</taxon>
        <taxon>ecological metagenomes</taxon>
    </lineage>
</organism>
<reference evidence="3" key="1">
    <citation type="journal article" date="2014" name="Front. Microbiol.">
        <title>High frequency of phylogenetically diverse reductive dehalogenase-homologous genes in deep subseafloor sedimentary metagenomes.</title>
        <authorList>
            <person name="Kawai M."/>
            <person name="Futagami T."/>
            <person name="Toyoda A."/>
            <person name="Takaki Y."/>
            <person name="Nishi S."/>
            <person name="Hori S."/>
            <person name="Arai W."/>
            <person name="Tsubouchi T."/>
            <person name="Morono Y."/>
            <person name="Uchiyama I."/>
            <person name="Ito T."/>
            <person name="Fujiyama A."/>
            <person name="Inagaki F."/>
            <person name="Takami H."/>
        </authorList>
    </citation>
    <scope>NUCLEOTIDE SEQUENCE</scope>
    <source>
        <strain evidence="3">Expedition CK06-06</strain>
    </source>
</reference>
<comment type="caution">
    <text evidence="3">The sequence shown here is derived from an EMBL/GenBank/DDBJ whole genome shotgun (WGS) entry which is preliminary data.</text>
</comment>
<dbReference type="GO" id="GO:0006433">
    <property type="term" value="P:prolyl-tRNA aminoacylation"/>
    <property type="evidence" value="ECO:0007669"/>
    <property type="project" value="TreeGrafter"/>
</dbReference>
<dbReference type="GO" id="GO:0004827">
    <property type="term" value="F:proline-tRNA ligase activity"/>
    <property type="evidence" value="ECO:0007669"/>
    <property type="project" value="TreeGrafter"/>
</dbReference>
<dbReference type="GO" id="GO:0005829">
    <property type="term" value="C:cytosol"/>
    <property type="evidence" value="ECO:0007669"/>
    <property type="project" value="TreeGrafter"/>
</dbReference>
<sequence length="273" mass="30592">HSYRQLPMLIYHIQTKWRDDPRPRAGLIRVREFTMKDSYSLDADMEGLDRQYRAHYQAYFNIFHRCGVPVLAVKSDVGMMGGSLAHEFMYLTPVGEDTLLICDDCGYAANRHIARFQKPKPDKEELLPVEKIETPEMTTIEELADFLGVPKSRTAKAVFMIATIPEGTEEHEKFVFAIVRGDMNLNEIKLANTVKAKELRPATDEEIRAVGAVPGYASPIAVKDTLVVVDDLIPDSPNLVAGANEEGYHLKNVNIGRDFEADIIADITLAEDG</sequence>
<dbReference type="InterPro" id="IPR002314">
    <property type="entry name" value="aa-tRNA-synt_IIb"/>
</dbReference>
<feature type="domain" description="YbaK/aminoacyl-tRNA synthetase-associated" evidence="2">
    <location>
        <begin position="134"/>
        <end position="254"/>
    </location>
</feature>
<protein>
    <recommendedName>
        <fullName evidence="4">Proline--tRNA ligase</fullName>
    </recommendedName>
</protein>
<dbReference type="PANTHER" id="PTHR42753:SF2">
    <property type="entry name" value="PROLINE--TRNA LIGASE"/>
    <property type="match status" value="1"/>
</dbReference>
<dbReference type="GO" id="GO:0002161">
    <property type="term" value="F:aminoacyl-tRNA deacylase activity"/>
    <property type="evidence" value="ECO:0007669"/>
    <property type="project" value="InterPro"/>
</dbReference>
<dbReference type="CDD" id="cd04334">
    <property type="entry name" value="ProRS-INS"/>
    <property type="match status" value="1"/>
</dbReference>
<dbReference type="SUPFAM" id="SSF55681">
    <property type="entry name" value="Class II aaRS and biotin synthetases"/>
    <property type="match status" value="1"/>
</dbReference>
<dbReference type="GO" id="GO:0005524">
    <property type="term" value="F:ATP binding"/>
    <property type="evidence" value="ECO:0007669"/>
    <property type="project" value="InterPro"/>
</dbReference>
<dbReference type="Pfam" id="PF00587">
    <property type="entry name" value="tRNA-synt_2b"/>
    <property type="match status" value="1"/>
</dbReference>
<dbReference type="SUPFAM" id="SSF55826">
    <property type="entry name" value="YbaK/ProRS associated domain"/>
    <property type="match status" value="1"/>
</dbReference>